<organism evidence="2 3">
    <name type="scientific">Parabacteroides absconsus</name>
    <dbReference type="NCBI Taxonomy" id="2951805"/>
    <lineage>
        <taxon>Bacteria</taxon>
        <taxon>Pseudomonadati</taxon>
        <taxon>Bacteroidota</taxon>
        <taxon>Bacteroidia</taxon>
        <taxon>Bacteroidales</taxon>
        <taxon>Tannerellaceae</taxon>
        <taxon>Parabacteroides</taxon>
    </lineage>
</organism>
<dbReference type="EMBL" id="CP146284">
    <property type="protein sequence ID" value="WWV67980.1"/>
    <property type="molecule type" value="Genomic_DNA"/>
</dbReference>
<keyword evidence="1" id="KW-0812">Transmembrane</keyword>
<keyword evidence="3" id="KW-1185">Reference proteome</keyword>
<evidence type="ECO:0000256" key="1">
    <source>
        <dbReference type="SAM" id="Phobius"/>
    </source>
</evidence>
<dbReference type="Proteomes" id="UP001320603">
    <property type="component" value="Chromosome"/>
</dbReference>
<protein>
    <submittedName>
        <fullName evidence="2">DUF6722 family protein</fullName>
    </submittedName>
</protein>
<name>A0ABZ2IPN9_9BACT</name>
<reference evidence="2 3" key="1">
    <citation type="submission" date="2024-02" db="EMBL/GenBank/DDBJ databases">
        <title>Whole genome sequencing of Parabacteroides sp. AD58.</title>
        <authorList>
            <person name="Chaplin A.V."/>
            <person name="Pikina A.P."/>
            <person name="Sokolova S.R."/>
            <person name="Korostin D.O."/>
            <person name="Efimov B.A."/>
        </authorList>
    </citation>
    <scope>NUCLEOTIDE SEQUENCE [LARGE SCALE GENOMIC DNA]</scope>
    <source>
        <strain evidence="2 3">AD58</strain>
    </source>
</reference>
<accession>A0ABZ2IPN9</accession>
<evidence type="ECO:0000313" key="3">
    <source>
        <dbReference type="Proteomes" id="UP001320603"/>
    </source>
</evidence>
<evidence type="ECO:0000313" key="2">
    <source>
        <dbReference type="EMBL" id="WWV67980.1"/>
    </source>
</evidence>
<gene>
    <name evidence="2" type="ORF">NEE14_008380</name>
</gene>
<keyword evidence="1" id="KW-1133">Transmembrane helix</keyword>
<feature type="transmembrane region" description="Helical" evidence="1">
    <location>
        <begin position="17"/>
        <end position="38"/>
    </location>
</feature>
<sequence>MTVAILSSIITDMDKTWLYYLSLLFFIVLILVLGLWLIRDKKEGV</sequence>
<keyword evidence="1" id="KW-0472">Membrane</keyword>
<proteinExistence type="predicted"/>